<dbReference type="SUPFAM" id="SSF47954">
    <property type="entry name" value="Cyclin-like"/>
    <property type="match status" value="1"/>
</dbReference>
<reference evidence="2" key="2">
    <citation type="submission" date="2021-01" db="EMBL/GenBank/DDBJ databases">
        <authorList>
            <person name="Schikora-Tamarit M.A."/>
        </authorList>
    </citation>
    <scope>NUCLEOTIDE SEQUENCE</scope>
    <source>
        <strain evidence="2">CBS2887</strain>
    </source>
</reference>
<dbReference type="Gene3D" id="1.10.472.10">
    <property type="entry name" value="Cyclin-like"/>
    <property type="match status" value="1"/>
</dbReference>
<reference evidence="2" key="1">
    <citation type="journal article" date="2021" name="Open Biol.">
        <title>Shared evolutionary footprints suggest mitochondrial oxidative damage underlies multiple complex I losses in fungi.</title>
        <authorList>
            <person name="Schikora-Tamarit M.A."/>
            <person name="Marcet-Houben M."/>
            <person name="Nosek J."/>
            <person name="Gabaldon T."/>
        </authorList>
    </citation>
    <scope>NUCLEOTIDE SEQUENCE</scope>
    <source>
        <strain evidence="2">CBS2887</strain>
    </source>
</reference>
<dbReference type="EMBL" id="JAEUBG010005756">
    <property type="protein sequence ID" value="KAH3672888.1"/>
    <property type="molecule type" value="Genomic_DNA"/>
</dbReference>
<accession>A0A9P8TAY3</accession>
<evidence type="ECO:0000313" key="3">
    <source>
        <dbReference type="Proteomes" id="UP000774326"/>
    </source>
</evidence>
<keyword evidence="3" id="KW-1185">Reference proteome</keyword>
<protein>
    <submittedName>
        <fullName evidence="2">Uncharacterized protein</fullName>
    </submittedName>
</protein>
<sequence length="535" mass="61066">MESDQWLFSLDEIKHCPTAEKYSKEYKIRCYEKLTDVIIETGQQFGLKSTTICMALVLFFRYYQMEFLKGAESLDIPLKDANDIPYLSLLIASLKNEEKINTDTFFLKAYEIPAKGRTSEMIAFISGFSDRQKEHMAKLNFNFVVREYDKQLMKFVNDLDRIQIRVVRRMFEALSRTHVVIMFELDELVKLLVGLFCLYNGLDFSSFRNKVLKAPDSGQDEYVENIFRLLEAIDEFFLDHTLPIKPLEDHDYSIDVTSEILQREKVYDYFDLIFFFNDVPQGDYYGTEYCKSDYHTAYSGGASTNYGTDLTSYSPVSGVCSNSQSTATTQHGYMKGIICDAENSPKELPIDPITPSTKHYDVKSAEMAGPSAEREGSPSQDYKRRKTEGFTNTSVVVRRVSETKFVIRRENSVGSLQQASESTSNYDPIDVSMTAVDGFPNVKLGAGYLNSSRTSTQNFQKEPSNFTETLNQIEPLDGSPSSRTKQAPQKLSKRTRNAQELEKPSVNLDPGIAQALQGWRFNKELSDKKKQSELF</sequence>
<gene>
    <name evidence="2" type="ORF">WICPIJ_009999</name>
</gene>
<comment type="caution">
    <text evidence="2">The sequence shown here is derived from an EMBL/GenBank/DDBJ whole genome shotgun (WGS) entry which is preliminary data.</text>
</comment>
<evidence type="ECO:0000256" key="1">
    <source>
        <dbReference type="SAM" id="MobiDB-lite"/>
    </source>
</evidence>
<feature type="compositionally biased region" description="Polar residues" evidence="1">
    <location>
        <begin position="479"/>
        <end position="489"/>
    </location>
</feature>
<dbReference type="InterPro" id="IPR036915">
    <property type="entry name" value="Cyclin-like_sf"/>
</dbReference>
<name>A0A9P8TAY3_WICPI</name>
<feature type="region of interest" description="Disordered" evidence="1">
    <location>
        <begin position="473"/>
        <end position="509"/>
    </location>
</feature>
<feature type="region of interest" description="Disordered" evidence="1">
    <location>
        <begin position="352"/>
        <end position="387"/>
    </location>
</feature>
<organism evidence="2 3">
    <name type="scientific">Wickerhamomyces pijperi</name>
    <name type="common">Yeast</name>
    <name type="synonym">Pichia pijperi</name>
    <dbReference type="NCBI Taxonomy" id="599730"/>
    <lineage>
        <taxon>Eukaryota</taxon>
        <taxon>Fungi</taxon>
        <taxon>Dikarya</taxon>
        <taxon>Ascomycota</taxon>
        <taxon>Saccharomycotina</taxon>
        <taxon>Saccharomycetes</taxon>
        <taxon>Phaffomycetales</taxon>
        <taxon>Wickerhamomycetaceae</taxon>
        <taxon>Wickerhamomyces</taxon>
    </lineage>
</organism>
<evidence type="ECO:0000313" key="2">
    <source>
        <dbReference type="EMBL" id="KAH3672888.1"/>
    </source>
</evidence>
<proteinExistence type="predicted"/>
<dbReference type="Proteomes" id="UP000774326">
    <property type="component" value="Unassembled WGS sequence"/>
</dbReference>
<dbReference type="AlphaFoldDB" id="A0A9P8TAY3"/>